<reference evidence="2" key="1">
    <citation type="submission" date="2018-11" db="EMBL/GenBank/DDBJ databases">
        <authorList>
            <consortium name="Pathogen Informatics"/>
        </authorList>
    </citation>
    <scope>NUCLEOTIDE SEQUENCE</scope>
</reference>
<evidence type="ECO:0000313" key="2">
    <source>
        <dbReference type="EMBL" id="VEL20858.1"/>
    </source>
</evidence>
<dbReference type="AlphaFoldDB" id="A0A448WUX3"/>
<keyword evidence="1" id="KW-0732">Signal</keyword>
<accession>A0A448WUX3</accession>
<feature type="signal peptide" evidence="1">
    <location>
        <begin position="1"/>
        <end position="23"/>
    </location>
</feature>
<protein>
    <recommendedName>
        <fullName evidence="4">LITAF domain-containing protein</fullName>
    </recommendedName>
</protein>
<proteinExistence type="predicted"/>
<feature type="chain" id="PRO_5019454285" description="LITAF domain-containing protein" evidence="1">
    <location>
        <begin position="24"/>
        <end position="193"/>
    </location>
</feature>
<sequence length="193" mass="21098">MAFSDSFLSSLLVASWHAYCCQSTSRFATVQCRPPDYSTFSRSEKDFLAQTSSSGSFHIPLMQNSSVTTTKTNTAYLEEPSEQTGCILARMFRLLTLLASSGQLPGLGHTKAAPVTCGNRPHASKLKDCVQPTKPGLADLRPKSFFICNGRLKSPTSFSPNATKLHIDDEAQSPTDCPFCQAPLDCRLDYFTP</sequence>
<organism evidence="2 3">
    <name type="scientific">Protopolystoma xenopodis</name>
    <dbReference type="NCBI Taxonomy" id="117903"/>
    <lineage>
        <taxon>Eukaryota</taxon>
        <taxon>Metazoa</taxon>
        <taxon>Spiralia</taxon>
        <taxon>Lophotrochozoa</taxon>
        <taxon>Platyhelminthes</taxon>
        <taxon>Monogenea</taxon>
        <taxon>Polyopisthocotylea</taxon>
        <taxon>Polystomatidea</taxon>
        <taxon>Polystomatidae</taxon>
        <taxon>Protopolystoma</taxon>
    </lineage>
</organism>
<comment type="caution">
    <text evidence="2">The sequence shown here is derived from an EMBL/GenBank/DDBJ whole genome shotgun (WGS) entry which is preliminary data.</text>
</comment>
<keyword evidence="3" id="KW-1185">Reference proteome</keyword>
<dbReference type="EMBL" id="CAAALY010048311">
    <property type="protein sequence ID" value="VEL20858.1"/>
    <property type="molecule type" value="Genomic_DNA"/>
</dbReference>
<name>A0A448WUX3_9PLAT</name>
<evidence type="ECO:0000256" key="1">
    <source>
        <dbReference type="SAM" id="SignalP"/>
    </source>
</evidence>
<gene>
    <name evidence="2" type="ORF">PXEA_LOCUS14298</name>
</gene>
<evidence type="ECO:0008006" key="4">
    <source>
        <dbReference type="Google" id="ProtNLM"/>
    </source>
</evidence>
<evidence type="ECO:0000313" key="3">
    <source>
        <dbReference type="Proteomes" id="UP000784294"/>
    </source>
</evidence>
<dbReference type="Proteomes" id="UP000784294">
    <property type="component" value="Unassembled WGS sequence"/>
</dbReference>